<reference evidence="1 2" key="1">
    <citation type="journal article" date="2019" name="Nat. Ecol. Evol.">
        <title>Megaphylogeny resolves global patterns of mushroom evolution.</title>
        <authorList>
            <person name="Varga T."/>
            <person name="Krizsan K."/>
            <person name="Foldi C."/>
            <person name="Dima B."/>
            <person name="Sanchez-Garcia M."/>
            <person name="Sanchez-Ramirez S."/>
            <person name="Szollosi G.J."/>
            <person name="Szarkandi J.G."/>
            <person name="Papp V."/>
            <person name="Albert L."/>
            <person name="Andreopoulos W."/>
            <person name="Angelini C."/>
            <person name="Antonin V."/>
            <person name="Barry K.W."/>
            <person name="Bougher N.L."/>
            <person name="Buchanan P."/>
            <person name="Buyck B."/>
            <person name="Bense V."/>
            <person name="Catcheside P."/>
            <person name="Chovatia M."/>
            <person name="Cooper J."/>
            <person name="Damon W."/>
            <person name="Desjardin D."/>
            <person name="Finy P."/>
            <person name="Geml J."/>
            <person name="Haridas S."/>
            <person name="Hughes K."/>
            <person name="Justo A."/>
            <person name="Karasinski D."/>
            <person name="Kautmanova I."/>
            <person name="Kiss B."/>
            <person name="Kocsube S."/>
            <person name="Kotiranta H."/>
            <person name="LaButti K.M."/>
            <person name="Lechner B.E."/>
            <person name="Liimatainen K."/>
            <person name="Lipzen A."/>
            <person name="Lukacs Z."/>
            <person name="Mihaltcheva S."/>
            <person name="Morgado L.N."/>
            <person name="Niskanen T."/>
            <person name="Noordeloos M.E."/>
            <person name="Ohm R.A."/>
            <person name="Ortiz-Santana B."/>
            <person name="Ovrebo C."/>
            <person name="Racz N."/>
            <person name="Riley R."/>
            <person name="Savchenko A."/>
            <person name="Shiryaev A."/>
            <person name="Soop K."/>
            <person name="Spirin V."/>
            <person name="Szebenyi C."/>
            <person name="Tomsovsky M."/>
            <person name="Tulloss R.E."/>
            <person name="Uehling J."/>
            <person name="Grigoriev I.V."/>
            <person name="Vagvolgyi C."/>
            <person name="Papp T."/>
            <person name="Martin F.M."/>
            <person name="Miettinen O."/>
            <person name="Hibbett D.S."/>
            <person name="Nagy L.G."/>
        </authorList>
    </citation>
    <scope>NUCLEOTIDE SEQUENCE [LARGE SCALE GENOMIC DNA]</scope>
    <source>
        <strain evidence="1 2">CBS 121175</strain>
    </source>
</reference>
<sequence length="456" mass="51033">MQLELTPLVSAGPGPHGTWHDCDRNCSLRVEKAYGGSDESLAWSLYQHFVSCRHTGDNHLAFLIEAIGLFRRLAAVEDPVEYGPPLSDLLSVYALNLCHIRGSDNALEPAGEAVSIQRRLAEQNPKYQPSLASSLDNLSCYLAECEMVEDAVQHLSDALTIRRKLLVKHPIMQEPLYARSFRHYAYFLSLINHDDSLGALINAVHFDQRLAEEDMAAYGHYLAWSLYRLVAVYEERGRYNDGLSPSLRCMEVCRKLVELAQDDGNDAKDRLAHALVVRSKVLDGMGLYRLALEPVIEAMLIFRKLAAKQQRFTAYFAKSLSAVSVVLTHHGRDDPVVVVMETLVLRSCRRLSATDPDRYEGDLVQCLRQRVASLLQEGMHAEAAETGRAALGILQRRAAKDPHSHEVPLSIFPYGCSRSLMEPNEEEDEFGLKAATIHRQNIIPVVKLPLPTLLVT</sequence>
<dbReference type="AlphaFoldDB" id="A0A5C3KN43"/>
<dbReference type="Gene3D" id="1.25.40.10">
    <property type="entry name" value="Tetratricopeptide repeat domain"/>
    <property type="match status" value="2"/>
</dbReference>
<dbReference type="Proteomes" id="UP000307440">
    <property type="component" value="Unassembled WGS sequence"/>
</dbReference>
<proteinExistence type="predicted"/>
<dbReference type="STRING" id="230819.A0A5C3KN43"/>
<evidence type="ECO:0000313" key="2">
    <source>
        <dbReference type="Proteomes" id="UP000307440"/>
    </source>
</evidence>
<dbReference type="Pfam" id="PF13374">
    <property type="entry name" value="TPR_10"/>
    <property type="match status" value="1"/>
</dbReference>
<dbReference type="EMBL" id="ML210255">
    <property type="protein sequence ID" value="TFK21891.1"/>
    <property type="molecule type" value="Genomic_DNA"/>
</dbReference>
<organism evidence="1 2">
    <name type="scientific">Coprinopsis marcescibilis</name>
    <name type="common">Agaric fungus</name>
    <name type="synonym">Psathyrella marcescibilis</name>
    <dbReference type="NCBI Taxonomy" id="230819"/>
    <lineage>
        <taxon>Eukaryota</taxon>
        <taxon>Fungi</taxon>
        <taxon>Dikarya</taxon>
        <taxon>Basidiomycota</taxon>
        <taxon>Agaricomycotina</taxon>
        <taxon>Agaricomycetes</taxon>
        <taxon>Agaricomycetidae</taxon>
        <taxon>Agaricales</taxon>
        <taxon>Agaricineae</taxon>
        <taxon>Psathyrellaceae</taxon>
        <taxon>Coprinopsis</taxon>
    </lineage>
</organism>
<dbReference type="SUPFAM" id="SSF48452">
    <property type="entry name" value="TPR-like"/>
    <property type="match status" value="1"/>
</dbReference>
<dbReference type="OrthoDB" id="3038309at2759"/>
<gene>
    <name evidence="1" type="ORF">FA15DRAFT_758398</name>
</gene>
<accession>A0A5C3KN43</accession>
<name>A0A5C3KN43_COPMA</name>
<keyword evidence="2" id="KW-1185">Reference proteome</keyword>
<dbReference type="InterPro" id="IPR011990">
    <property type="entry name" value="TPR-like_helical_dom_sf"/>
</dbReference>
<evidence type="ECO:0000313" key="1">
    <source>
        <dbReference type="EMBL" id="TFK21891.1"/>
    </source>
</evidence>
<protein>
    <submittedName>
        <fullName evidence="1">Uncharacterized protein</fullName>
    </submittedName>
</protein>